<dbReference type="Proteomes" id="UP000015241">
    <property type="component" value="Unassembled WGS sequence"/>
</dbReference>
<feature type="region of interest" description="Disordered" evidence="1">
    <location>
        <begin position="1"/>
        <end position="59"/>
    </location>
</feature>
<organism evidence="2 3">
    <name type="scientific">Fomitopsis schrenkii</name>
    <name type="common">Brown rot fungus</name>
    <dbReference type="NCBI Taxonomy" id="2126942"/>
    <lineage>
        <taxon>Eukaryota</taxon>
        <taxon>Fungi</taxon>
        <taxon>Dikarya</taxon>
        <taxon>Basidiomycota</taxon>
        <taxon>Agaricomycotina</taxon>
        <taxon>Agaricomycetes</taxon>
        <taxon>Polyporales</taxon>
        <taxon>Fomitopsis</taxon>
    </lineage>
</organism>
<feature type="compositionally biased region" description="Basic and acidic residues" evidence="1">
    <location>
        <begin position="21"/>
        <end position="59"/>
    </location>
</feature>
<sequence length="144" mass="15946">MSNWSDDAANWTGRQVGGVEGDARRFDDDVRDGYDDARQDAREFRQDARQDVDQFGRDARQNVDNFGREAVRDVEDAPYNAARWAGDEVGEAERGVKDVGEGIVDAVGGAIGWAARKVEGVERFGDGVENSYDQGKQEGERTGW</sequence>
<dbReference type="HOGENOM" id="CLU_1796507_0_0_1"/>
<dbReference type="EMBL" id="KE504128">
    <property type="protein sequence ID" value="EPT04089.1"/>
    <property type="molecule type" value="Genomic_DNA"/>
</dbReference>
<dbReference type="OrthoDB" id="3245540at2759"/>
<feature type="compositionally biased region" description="Basic and acidic residues" evidence="1">
    <location>
        <begin position="135"/>
        <end position="144"/>
    </location>
</feature>
<accession>S8EL84</accession>
<evidence type="ECO:0000313" key="2">
    <source>
        <dbReference type="EMBL" id="EPT04089.1"/>
    </source>
</evidence>
<evidence type="ECO:0000256" key="1">
    <source>
        <dbReference type="SAM" id="MobiDB-lite"/>
    </source>
</evidence>
<evidence type="ECO:0000313" key="3">
    <source>
        <dbReference type="Proteomes" id="UP000015241"/>
    </source>
</evidence>
<name>S8EL84_FOMSC</name>
<proteinExistence type="predicted"/>
<dbReference type="AlphaFoldDB" id="S8EL84"/>
<keyword evidence="3" id="KW-1185">Reference proteome</keyword>
<gene>
    <name evidence="2" type="ORF">FOMPIDRAFT_1022167</name>
</gene>
<dbReference type="InParanoid" id="S8EL84"/>
<reference evidence="2 3" key="1">
    <citation type="journal article" date="2012" name="Science">
        <title>The Paleozoic origin of enzymatic lignin decomposition reconstructed from 31 fungal genomes.</title>
        <authorList>
            <person name="Floudas D."/>
            <person name="Binder M."/>
            <person name="Riley R."/>
            <person name="Barry K."/>
            <person name="Blanchette R.A."/>
            <person name="Henrissat B."/>
            <person name="Martinez A.T."/>
            <person name="Otillar R."/>
            <person name="Spatafora J.W."/>
            <person name="Yadav J.S."/>
            <person name="Aerts A."/>
            <person name="Benoit I."/>
            <person name="Boyd A."/>
            <person name="Carlson A."/>
            <person name="Copeland A."/>
            <person name="Coutinho P.M."/>
            <person name="de Vries R.P."/>
            <person name="Ferreira P."/>
            <person name="Findley K."/>
            <person name="Foster B."/>
            <person name="Gaskell J."/>
            <person name="Glotzer D."/>
            <person name="Gorecki P."/>
            <person name="Heitman J."/>
            <person name="Hesse C."/>
            <person name="Hori C."/>
            <person name="Igarashi K."/>
            <person name="Jurgens J.A."/>
            <person name="Kallen N."/>
            <person name="Kersten P."/>
            <person name="Kohler A."/>
            <person name="Kuees U."/>
            <person name="Kumar T.K.A."/>
            <person name="Kuo A."/>
            <person name="LaButti K."/>
            <person name="Larrondo L.F."/>
            <person name="Lindquist E."/>
            <person name="Ling A."/>
            <person name="Lombard V."/>
            <person name="Lucas S."/>
            <person name="Lundell T."/>
            <person name="Martin R."/>
            <person name="McLaughlin D.J."/>
            <person name="Morgenstern I."/>
            <person name="Morin E."/>
            <person name="Murat C."/>
            <person name="Nagy L.G."/>
            <person name="Nolan M."/>
            <person name="Ohm R.A."/>
            <person name="Patyshakuliyeva A."/>
            <person name="Rokas A."/>
            <person name="Ruiz-Duenas F.J."/>
            <person name="Sabat G."/>
            <person name="Salamov A."/>
            <person name="Samejima M."/>
            <person name="Schmutz J."/>
            <person name="Slot J.C."/>
            <person name="St John F."/>
            <person name="Stenlid J."/>
            <person name="Sun H."/>
            <person name="Sun S."/>
            <person name="Syed K."/>
            <person name="Tsang A."/>
            <person name="Wiebenga A."/>
            <person name="Young D."/>
            <person name="Pisabarro A."/>
            <person name="Eastwood D.C."/>
            <person name="Martin F."/>
            <person name="Cullen D."/>
            <person name="Grigoriev I.V."/>
            <person name="Hibbett D.S."/>
        </authorList>
    </citation>
    <scope>NUCLEOTIDE SEQUENCE</scope>
    <source>
        <strain evidence="3">FP-58527</strain>
    </source>
</reference>
<protein>
    <submittedName>
        <fullName evidence="2">Uncharacterized protein</fullName>
    </submittedName>
</protein>
<feature type="region of interest" description="Disordered" evidence="1">
    <location>
        <begin position="124"/>
        <end position="144"/>
    </location>
</feature>